<comment type="caution">
    <text evidence="2">The sequence shown here is derived from an EMBL/GenBank/DDBJ whole genome shotgun (WGS) entry which is preliminary data.</text>
</comment>
<dbReference type="AlphaFoldDB" id="A0A9D3YXM3"/>
<reference evidence="2" key="2">
    <citation type="submission" date="2020-11" db="EMBL/GenBank/DDBJ databases">
        <authorList>
            <person name="McCartney M.A."/>
            <person name="Auch B."/>
            <person name="Kono T."/>
            <person name="Mallez S."/>
            <person name="Becker A."/>
            <person name="Gohl D.M."/>
            <person name="Silverstein K.A.T."/>
            <person name="Koren S."/>
            <person name="Bechman K.B."/>
            <person name="Herman A."/>
            <person name="Abrahante J.E."/>
            <person name="Garbe J."/>
        </authorList>
    </citation>
    <scope>NUCLEOTIDE SEQUENCE</scope>
    <source>
        <strain evidence="2">Duluth1</strain>
        <tissue evidence="2">Whole animal</tissue>
    </source>
</reference>
<evidence type="ECO:0000313" key="3">
    <source>
        <dbReference type="Proteomes" id="UP000828390"/>
    </source>
</evidence>
<gene>
    <name evidence="2" type="ORF">DPMN_066050</name>
</gene>
<proteinExistence type="predicted"/>
<dbReference type="PANTHER" id="PTHR13318">
    <property type="entry name" value="PARTNER OF PAIRED, ISOFORM B-RELATED"/>
    <property type="match status" value="1"/>
</dbReference>
<dbReference type="InterPro" id="IPR032675">
    <property type="entry name" value="LRR_dom_sf"/>
</dbReference>
<dbReference type="SUPFAM" id="SSF52047">
    <property type="entry name" value="RNI-like"/>
    <property type="match status" value="2"/>
</dbReference>
<accession>A0A9D3YXM3</accession>
<evidence type="ECO:0000313" key="2">
    <source>
        <dbReference type="EMBL" id="KAH3706662.1"/>
    </source>
</evidence>
<organism evidence="2 3">
    <name type="scientific">Dreissena polymorpha</name>
    <name type="common">Zebra mussel</name>
    <name type="synonym">Mytilus polymorpha</name>
    <dbReference type="NCBI Taxonomy" id="45954"/>
    <lineage>
        <taxon>Eukaryota</taxon>
        <taxon>Metazoa</taxon>
        <taxon>Spiralia</taxon>
        <taxon>Lophotrochozoa</taxon>
        <taxon>Mollusca</taxon>
        <taxon>Bivalvia</taxon>
        <taxon>Autobranchia</taxon>
        <taxon>Heteroconchia</taxon>
        <taxon>Euheterodonta</taxon>
        <taxon>Imparidentia</taxon>
        <taxon>Neoheterodontei</taxon>
        <taxon>Myida</taxon>
        <taxon>Dreissenoidea</taxon>
        <taxon>Dreissenidae</taxon>
        <taxon>Dreissena</taxon>
    </lineage>
</organism>
<dbReference type="GO" id="GO:0031146">
    <property type="term" value="P:SCF-dependent proteasomal ubiquitin-dependent protein catabolic process"/>
    <property type="evidence" value="ECO:0007669"/>
    <property type="project" value="TreeGrafter"/>
</dbReference>
<dbReference type="Proteomes" id="UP000828390">
    <property type="component" value="Unassembled WGS sequence"/>
</dbReference>
<dbReference type="Pfam" id="PF25372">
    <property type="entry name" value="DUF7885"/>
    <property type="match status" value="2"/>
</dbReference>
<reference evidence="2" key="1">
    <citation type="journal article" date="2019" name="bioRxiv">
        <title>The Genome of the Zebra Mussel, Dreissena polymorpha: A Resource for Invasive Species Research.</title>
        <authorList>
            <person name="McCartney M.A."/>
            <person name="Auch B."/>
            <person name="Kono T."/>
            <person name="Mallez S."/>
            <person name="Zhang Y."/>
            <person name="Obille A."/>
            <person name="Becker A."/>
            <person name="Abrahante J.E."/>
            <person name="Garbe J."/>
            <person name="Badalamenti J.P."/>
            <person name="Herman A."/>
            <person name="Mangelson H."/>
            <person name="Liachko I."/>
            <person name="Sullivan S."/>
            <person name="Sone E.D."/>
            <person name="Koren S."/>
            <person name="Silverstein K.A.T."/>
            <person name="Beckman K.B."/>
            <person name="Gohl D.M."/>
        </authorList>
    </citation>
    <scope>NUCLEOTIDE SEQUENCE</scope>
    <source>
        <strain evidence="2">Duluth1</strain>
        <tissue evidence="2">Whole animal</tissue>
    </source>
</reference>
<dbReference type="InterPro" id="IPR057207">
    <property type="entry name" value="FBXL15_LRR"/>
</dbReference>
<dbReference type="Gene3D" id="3.80.10.10">
    <property type="entry name" value="Ribonuclease Inhibitor"/>
    <property type="match status" value="2"/>
</dbReference>
<name>A0A9D3YXM3_DREPO</name>
<dbReference type="SMART" id="SM00367">
    <property type="entry name" value="LRR_CC"/>
    <property type="match status" value="12"/>
</dbReference>
<keyword evidence="3" id="KW-1185">Reference proteome</keyword>
<evidence type="ECO:0000259" key="1">
    <source>
        <dbReference type="Pfam" id="PF25372"/>
    </source>
</evidence>
<dbReference type="EMBL" id="JAIWYP010000014">
    <property type="protein sequence ID" value="KAH3706662.1"/>
    <property type="molecule type" value="Genomic_DNA"/>
</dbReference>
<protein>
    <recommendedName>
        <fullName evidence="1">F-box/LRR-repeat protein 15-like leucin rich repeat domain-containing protein</fullName>
    </recommendedName>
</protein>
<dbReference type="OrthoDB" id="27842at2759"/>
<dbReference type="InterPro" id="IPR006553">
    <property type="entry name" value="Leu-rich_rpt_Cys-con_subtyp"/>
</dbReference>
<feature type="domain" description="F-box/LRR-repeat protein 15-like leucin rich repeat" evidence="1">
    <location>
        <begin position="296"/>
        <end position="503"/>
    </location>
</feature>
<sequence length="554" mass="61746">MVKQLKDVCLTKIQHSLDKLQNVGDRIPTVYKEVLLERLAWHKLFTENYIPYIAKTILSPSLTKVNFYKCEQIDDRVLSLLGSTGCKLESIKLNACPSITDYGIHHLTRCQDRLVLISLKKLRLLTDHALKFISSDKLQYVEFNGCPEITFSGVAHLATSNRHIKELHLYGLSAKGKTSTSHFMNVSRLLGPNLEVLDIRLFQLSDECLVSIATQCPNLRQLNLHGNPRMSGEDLTKVCIGCNNLQKLDLSFCTQLRESPDNQSLWTLPTSLTELSLTGVQLTDEEIFVECLQRLRRLRAVTLCGVSALNDDTLTKILQSVGQTLCHLNIGGYVPGVLSDVSLEAVSKYCFNLEELLLSLISNMTGEGLLPLVQDPVRAAKLRTLSLSTKKLSMEVLAEVVTHSHNLESIDLSGVVLVDDDLLILMAHNCRKLKIVCIKGCKMVTDIGVCALVRSCDLHFLSVSGINNLTDQSVFLLANSCHNLTELYMNGCANISPVAVRYLRDCTIPYLFVTHVTPNAKPFQLMAKNLDTGMFCRVDDLHYETQAVVEPCSL</sequence>
<dbReference type="GO" id="GO:0019005">
    <property type="term" value="C:SCF ubiquitin ligase complex"/>
    <property type="evidence" value="ECO:0007669"/>
    <property type="project" value="TreeGrafter"/>
</dbReference>
<feature type="domain" description="F-box/LRR-repeat protein 15-like leucin rich repeat" evidence="1">
    <location>
        <begin position="61"/>
        <end position="257"/>
    </location>
</feature>
<dbReference type="PANTHER" id="PTHR13318:SF190">
    <property type="entry name" value="PARTNER OF PAIRED, ISOFORM B"/>
    <property type="match status" value="1"/>
</dbReference>